<dbReference type="AlphaFoldDB" id="A0A8J8M8N1"/>
<dbReference type="RefSeq" id="WP_212692556.1">
    <property type="nucleotide sequence ID" value="NZ_CP058561.1"/>
</dbReference>
<protein>
    <recommendedName>
        <fullName evidence="1">DUF6870 domain-containing protein</fullName>
    </recommendedName>
</protein>
<accession>A0A8J8M8N1</accession>
<name>A0A8J8M8N1_9FIRM</name>
<dbReference type="Pfam" id="PF21757">
    <property type="entry name" value="DUF6870"/>
    <property type="match status" value="1"/>
</dbReference>
<proteinExistence type="predicted"/>
<feature type="domain" description="DUF6870" evidence="1">
    <location>
        <begin position="13"/>
        <end position="75"/>
    </location>
</feature>
<dbReference type="Proteomes" id="UP000677305">
    <property type="component" value="Chromosome"/>
</dbReference>
<sequence>MSQREKSPPAKDDFNTKDVIDIDTVTINKELPIKQRNMEYLKQIKNPDRYIYHNRLVIKKYNQSGVKFKKALENIIKLKVEKSY</sequence>
<gene>
    <name evidence="2" type="ORF">HYG85_04995</name>
</gene>
<evidence type="ECO:0000313" key="2">
    <source>
        <dbReference type="EMBL" id="QUH28308.1"/>
    </source>
</evidence>
<reference evidence="2 3" key="1">
    <citation type="submission" date="2020-07" db="EMBL/GenBank/DDBJ databases">
        <title>Vallitalea guaymasensis genome.</title>
        <authorList>
            <person name="Postec A."/>
        </authorList>
    </citation>
    <scope>NUCLEOTIDE SEQUENCE [LARGE SCALE GENOMIC DNA]</scope>
    <source>
        <strain evidence="2 3">Ra1766G1</strain>
    </source>
</reference>
<organism evidence="2 3">
    <name type="scientific">Vallitalea guaymasensis</name>
    <dbReference type="NCBI Taxonomy" id="1185412"/>
    <lineage>
        <taxon>Bacteria</taxon>
        <taxon>Bacillati</taxon>
        <taxon>Bacillota</taxon>
        <taxon>Clostridia</taxon>
        <taxon>Lachnospirales</taxon>
        <taxon>Vallitaleaceae</taxon>
        <taxon>Vallitalea</taxon>
    </lineage>
</organism>
<keyword evidence="3" id="KW-1185">Reference proteome</keyword>
<dbReference type="EMBL" id="CP058561">
    <property type="protein sequence ID" value="QUH28308.1"/>
    <property type="molecule type" value="Genomic_DNA"/>
</dbReference>
<dbReference type="KEGG" id="vgu:HYG85_04995"/>
<dbReference type="InterPro" id="IPR049222">
    <property type="entry name" value="DUF6870"/>
</dbReference>
<evidence type="ECO:0000313" key="3">
    <source>
        <dbReference type="Proteomes" id="UP000677305"/>
    </source>
</evidence>
<evidence type="ECO:0000259" key="1">
    <source>
        <dbReference type="Pfam" id="PF21757"/>
    </source>
</evidence>